<dbReference type="Proteomes" id="UP001279734">
    <property type="component" value="Unassembled WGS sequence"/>
</dbReference>
<comment type="caution">
    <text evidence="2">The sequence shown here is derived from an EMBL/GenBank/DDBJ whole genome shotgun (WGS) entry which is preliminary data.</text>
</comment>
<keyword evidence="3" id="KW-1185">Reference proteome</keyword>
<evidence type="ECO:0000313" key="3">
    <source>
        <dbReference type="Proteomes" id="UP001279734"/>
    </source>
</evidence>
<keyword evidence="1" id="KW-0812">Transmembrane</keyword>
<keyword evidence="1" id="KW-0472">Membrane</keyword>
<sequence>MQQICCYGRLLGRFFAGFQDAVIICLLSLVPGFDPVLFAEVVLDSFVGSRASNRLPPIAAILAGCVLAEALVLRPMMVWSSTSVDAETMQNAGCWQHHDSLLKGNIELLKPSRLQILAATNWNYPVVDSTFICC</sequence>
<proteinExistence type="predicted"/>
<dbReference type="EMBL" id="BSYO01000013">
    <property type="protein sequence ID" value="GMH14004.1"/>
    <property type="molecule type" value="Genomic_DNA"/>
</dbReference>
<name>A0AAD3SNP1_NEPGR</name>
<feature type="transmembrane region" description="Helical" evidence="1">
    <location>
        <begin position="55"/>
        <end position="73"/>
    </location>
</feature>
<reference evidence="2" key="1">
    <citation type="submission" date="2023-05" db="EMBL/GenBank/DDBJ databases">
        <title>Nepenthes gracilis genome sequencing.</title>
        <authorList>
            <person name="Fukushima K."/>
        </authorList>
    </citation>
    <scope>NUCLEOTIDE SEQUENCE</scope>
    <source>
        <strain evidence="2">SING2019-196</strain>
    </source>
</reference>
<protein>
    <submittedName>
        <fullName evidence="2">Uncharacterized protein</fullName>
    </submittedName>
</protein>
<keyword evidence="1" id="KW-1133">Transmembrane helix</keyword>
<evidence type="ECO:0000256" key="1">
    <source>
        <dbReference type="SAM" id="Phobius"/>
    </source>
</evidence>
<gene>
    <name evidence="2" type="ORF">Nepgr_015845</name>
</gene>
<organism evidence="2 3">
    <name type="scientific">Nepenthes gracilis</name>
    <name type="common">Slender pitcher plant</name>
    <dbReference type="NCBI Taxonomy" id="150966"/>
    <lineage>
        <taxon>Eukaryota</taxon>
        <taxon>Viridiplantae</taxon>
        <taxon>Streptophyta</taxon>
        <taxon>Embryophyta</taxon>
        <taxon>Tracheophyta</taxon>
        <taxon>Spermatophyta</taxon>
        <taxon>Magnoliopsida</taxon>
        <taxon>eudicotyledons</taxon>
        <taxon>Gunneridae</taxon>
        <taxon>Pentapetalae</taxon>
        <taxon>Caryophyllales</taxon>
        <taxon>Nepenthaceae</taxon>
        <taxon>Nepenthes</taxon>
    </lineage>
</organism>
<dbReference type="AlphaFoldDB" id="A0AAD3SNP1"/>
<feature type="transmembrane region" description="Helical" evidence="1">
    <location>
        <begin position="21"/>
        <end position="43"/>
    </location>
</feature>
<accession>A0AAD3SNP1</accession>
<evidence type="ECO:0000313" key="2">
    <source>
        <dbReference type="EMBL" id="GMH14004.1"/>
    </source>
</evidence>